<dbReference type="SMART" id="SM00642">
    <property type="entry name" value="Aamy"/>
    <property type="match status" value="1"/>
</dbReference>
<dbReference type="EMBL" id="CP064936">
    <property type="protein sequence ID" value="QQA01604.1"/>
    <property type="molecule type" value="Genomic_DNA"/>
</dbReference>
<dbReference type="SUPFAM" id="SSF51445">
    <property type="entry name" value="(Trans)glycosidases"/>
    <property type="match status" value="1"/>
</dbReference>
<dbReference type="Pfam" id="PF00128">
    <property type="entry name" value="Alpha-amylase"/>
    <property type="match status" value="1"/>
</dbReference>
<feature type="domain" description="Glycosyl hydrolase family 13 catalytic" evidence="5">
    <location>
        <begin position="66"/>
        <end position="437"/>
    </location>
</feature>
<comment type="similarity">
    <text evidence="1">Belongs to the glycosyl hydrolase 13 family.</text>
</comment>
<dbReference type="PANTHER" id="PTHR10357">
    <property type="entry name" value="ALPHA-AMYLASE FAMILY MEMBER"/>
    <property type="match status" value="1"/>
</dbReference>
<keyword evidence="3" id="KW-0326">Glycosidase</keyword>
<gene>
    <name evidence="6" type="ORF">IWA51_03030</name>
</gene>
<dbReference type="GO" id="GO:0009313">
    <property type="term" value="P:oligosaccharide catabolic process"/>
    <property type="evidence" value="ECO:0007669"/>
    <property type="project" value="TreeGrafter"/>
</dbReference>
<dbReference type="Proteomes" id="UP000595224">
    <property type="component" value="Chromosome"/>
</dbReference>
<keyword evidence="4" id="KW-0732">Signal</keyword>
<dbReference type="InterPro" id="IPR006047">
    <property type="entry name" value="GH13_cat_dom"/>
</dbReference>
<dbReference type="PANTHER" id="PTHR10357:SF179">
    <property type="entry name" value="NEUTRAL AND BASIC AMINO ACID TRANSPORT PROTEIN RBAT"/>
    <property type="match status" value="1"/>
</dbReference>
<dbReference type="Gene3D" id="3.90.400.10">
    <property type="entry name" value="Oligo-1,6-glucosidase, Domain 2"/>
    <property type="match status" value="1"/>
</dbReference>
<dbReference type="InterPro" id="IPR056300">
    <property type="entry name" value="SusG-like_C"/>
</dbReference>
<evidence type="ECO:0000256" key="2">
    <source>
        <dbReference type="ARBA" id="ARBA00022801"/>
    </source>
</evidence>
<name>A0A7T3REG7_9SPIR</name>
<keyword evidence="7" id="KW-1185">Reference proteome</keyword>
<feature type="chain" id="PRO_5032883548" evidence="4">
    <location>
        <begin position="32"/>
        <end position="564"/>
    </location>
</feature>
<evidence type="ECO:0000256" key="4">
    <source>
        <dbReference type="SAM" id="SignalP"/>
    </source>
</evidence>
<organism evidence="6 7">
    <name type="scientific">Treponema peruense</name>
    <dbReference type="NCBI Taxonomy" id="2787628"/>
    <lineage>
        <taxon>Bacteria</taxon>
        <taxon>Pseudomonadati</taxon>
        <taxon>Spirochaetota</taxon>
        <taxon>Spirochaetia</taxon>
        <taxon>Spirochaetales</taxon>
        <taxon>Treponemataceae</taxon>
        <taxon>Treponema</taxon>
    </lineage>
</organism>
<dbReference type="AlphaFoldDB" id="A0A7T3REG7"/>
<accession>A0A7T3REG7</accession>
<dbReference type="KEGG" id="tper:IWA51_03030"/>
<sequence>MKTSSFKRRPYFAASAVFFAAVFAGQLLSCAATSPAAKTVDPAKAVTELAPVTRLAAKPSEGVYYSLFVRSFADSNGDGIGDFNGITAKLDYLNDGNDLTTSDLGITGIWLLPIFPSPSYHGYDVDDYYNVNPDYGTMEDFENMVAECKKRGISVIIDMTCNHSSSYNDWFKASRDPNDPHHDWYRWAKEGDPRYNLKQQMWGHDLWNEDFKNKGYYYAGLFGKHMPEFNLDNKELRAEFKKVMKFWFDKGVSGFRYDAAGHVYNRAELAAGEESASKAVAWWKEIIDYNKSVYPDQYSLGEVWENNSVRAQYVAGLGSCFHFDIGDKYIADELKYNDAGKNTYANMLESDLGRYARSNPDYIDAPFLSNHDQPRVGGVLRGDTAKLKTAAAMYLLSEGVPFIYYGEELGMKSGTKDETKRTPMLWNTSNSAGIPKDKMQTTWAAASDCIYNKKTLSVAEQEKDPSSLLEYYKRLIRVKTAHPALFKGRLHAVDTGAAGISSWAMVCDTERAFVMHNLSKEEVTFSVPADYADLAAVFVSGTDVAVNGSQITIPSLGTVVLAGN</sequence>
<feature type="signal peptide" evidence="4">
    <location>
        <begin position="1"/>
        <end position="31"/>
    </location>
</feature>
<proteinExistence type="inferred from homology"/>
<keyword evidence="2" id="KW-0378">Hydrolase</keyword>
<dbReference type="CDD" id="cd11316">
    <property type="entry name" value="AmyAc_bac2_AmyA"/>
    <property type="match status" value="1"/>
</dbReference>
<evidence type="ECO:0000313" key="6">
    <source>
        <dbReference type="EMBL" id="QQA01604.1"/>
    </source>
</evidence>
<dbReference type="Pfam" id="PF23915">
    <property type="entry name" value="SusG_C"/>
    <property type="match status" value="1"/>
</dbReference>
<dbReference type="Gene3D" id="3.20.20.80">
    <property type="entry name" value="Glycosidases"/>
    <property type="match status" value="1"/>
</dbReference>
<protein>
    <submittedName>
        <fullName evidence="6">Alpha-amylase</fullName>
    </submittedName>
</protein>
<evidence type="ECO:0000256" key="1">
    <source>
        <dbReference type="ARBA" id="ARBA00008061"/>
    </source>
</evidence>
<evidence type="ECO:0000256" key="3">
    <source>
        <dbReference type="ARBA" id="ARBA00023295"/>
    </source>
</evidence>
<dbReference type="InterPro" id="IPR017853">
    <property type="entry name" value="GH"/>
</dbReference>
<dbReference type="GO" id="GO:0004556">
    <property type="term" value="F:alpha-amylase activity"/>
    <property type="evidence" value="ECO:0007669"/>
    <property type="project" value="TreeGrafter"/>
</dbReference>
<evidence type="ECO:0000313" key="7">
    <source>
        <dbReference type="Proteomes" id="UP000595224"/>
    </source>
</evidence>
<dbReference type="RefSeq" id="WP_198443141.1">
    <property type="nucleotide sequence ID" value="NZ_CBCSHE010000011.1"/>
</dbReference>
<evidence type="ECO:0000259" key="5">
    <source>
        <dbReference type="SMART" id="SM00642"/>
    </source>
</evidence>
<dbReference type="InterPro" id="IPR045857">
    <property type="entry name" value="O16G_dom_2"/>
</dbReference>
<reference evidence="6 7" key="1">
    <citation type="submission" date="2020-11" db="EMBL/GenBank/DDBJ databases">
        <title>Treponema Peruensis nv. sp., first commensal Treponema isolated from human feces.</title>
        <authorList>
            <person name="Belkhou C."/>
            <person name="Raes J."/>
        </authorList>
    </citation>
    <scope>NUCLEOTIDE SEQUENCE [LARGE SCALE GENOMIC DNA]</scope>
    <source>
        <strain evidence="6 7">RCC2812</strain>
    </source>
</reference>